<dbReference type="EMBL" id="MU865248">
    <property type="protein sequence ID" value="KAK4456363.1"/>
    <property type="molecule type" value="Genomic_DNA"/>
</dbReference>
<evidence type="ECO:0008006" key="4">
    <source>
        <dbReference type="Google" id="ProtNLM"/>
    </source>
</evidence>
<proteinExistence type="predicted"/>
<dbReference type="SUPFAM" id="SSF52540">
    <property type="entry name" value="P-loop containing nucleoside triphosphate hydrolases"/>
    <property type="match status" value="1"/>
</dbReference>
<protein>
    <recommendedName>
        <fullName evidence="4">DEAD/DEAH box helicase domain-containing protein</fullName>
    </recommendedName>
</protein>
<dbReference type="InterPro" id="IPR027417">
    <property type="entry name" value="P-loop_NTPase"/>
</dbReference>
<evidence type="ECO:0000313" key="2">
    <source>
        <dbReference type="EMBL" id="KAK4456363.1"/>
    </source>
</evidence>
<keyword evidence="1" id="KW-0472">Membrane</keyword>
<evidence type="ECO:0000256" key="1">
    <source>
        <dbReference type="SAM" id="Phobius"/>
    </source>
</evidence>
<sequence length="78" mass="8404">INIREQLRQILGQEAAFRGVQEPALQVIIKQESPVIVVIGTGGGKNILFILPAQCLGGLTVVVVPLVSLRSDIKDRCN</sequence>
<reference evidence="2" key="2">
    <citation type="submission" date="2023-06" db="EMBL/GenBank/DDBJ databases">
        <authorList>
            <consortium name="Lawrence Berkeley National Laboratory"/>
            <person name="Mondo S.J."/>
            <person name="Hensen N."/>
            <person name="Bonometti L."/>
            <person name="Westerberg I."/>
            <person name="Brannstrom I.O."/>
            <person name="Guillou S."/>
            <person name="Cros-Aarteil S."/>
            <person name="Calhoun S."/>
            <person name="Haridas S."/>
            <person name="Kuo A."/>
            <person name="Pangilinan J."/>
            <person name="Riley R."/>
            <person name="Labutti K."/>
            <person name="Andreopoulos B."/>
            <person name="Lipzen A."/>
            <person name="Chen C."/>
            <person name="Yanf M."/>
            <person name="Daum C."/>
            <person name="Ng V."/>
            <person name="Clum A."/>
            <person name="Steindorff A."/>
            <person name="Ohm R."/>
            <person name="Martin F."/>
            <person name="Silar P."/>
            <person name="Natvig D."/>
            <person name="Lalanne C."/>
            <person name="Gautier V."/>
            <person name="Ament-Velasquez S.L."/>
            <person name="Kruys A."/>
            <person name="Hutchinson M.I."/>
            <person name="Powell A.J."/>
            <person name="Barry K."/>
            <person name="Miller A.N."/>
            <person name="Grigoriev I.V."/>
            <person name="Debuchy R."/>
            <person name="Gladieux P."/>
            <person name="Thoren M.H."/>
            <person name="Johannesson H."/>
        </authorList>
    </citation>
    <scope>NUCLEOTIDE SEQUENCE</scope>
    <source>
        <strain evidence="2">PSN324</strain>
    </source>
</reference>
<keyword evidence="1" id="KW-0812">Transmembrane</keyword>
<dbReference type="AlphaFoldDB" id="A0AAV9H6R8"/>
<keyword evidence="1" id="KW-1133">Transmembrane helix</keyword>
<feature type="non-terminal residue" evidence="2">
    <location>
        <position position="1"/>
    </location>
</feature>
<dbReference type="Gene3D" id="3.40.50.300">
    <property type="entry name" value="P-loop containing nucleotide triphosphate hydrolases"/>
    <property type="match status" value="1"/>
</dbReference>
<name>A0AAV9H6R8_9PEZI</name>
<dbReference type="Proteomes" id="UP001321749">
    <property type="component" value="Unassembled WGS sequence"/>
</dbReference>
<organism evidence="2 3">
    <name type="scientific">Cladorrhinum samala</name>
    <dbReference type="NCBI Taxonomy" id="585594"/>
    <lineage>
        <taxon>Eukaryota</taxon>
        <taxon>Fungi</taxon>
        <taxon>Dikarya</taxon>
        <taxon>Ascomycota</taxon>
        <taxon>Pezizomycotina</taxon>
        <taxon>Sordariomycetes</taxon>
        <taxon>Sordariomycetidae</taxon>
        <taxon>Sordariales</taxon>
        <taxon>Podosporaceae</taxon>
        <taxon>Cladorrhinum</taxon>
    </lineage>
</organism>
<evidence type="ECO:0000313" key="3">
    <source>
        <dbReference type="Proteomes" id="UP001321749"/>
    </source>
</evidence>
<comment type="caution">
    <text evidence="2">The sequence shown here is derived from an EMBL/GenBank/DDBJ whole genome shotgun (WGS) entry which is preliminary data.</text>
</comment>
<reference evidence="2" key="1">
    <citation type="journal article" date="2023" name="Mol. Phylogenet. Evol.">
        <title>Genome-scale phylogeny and comparative genomics of the fungal order Sordariales.</title>
        <authorList>
            <person name="Hensen N."/>
            <person name="Bonometti L."/>
            <person name="Westerberg I."/>
            <person name="Brannstrom I.O."/>
            <person name="Guillou S."/>
            <person name="Cros-Aarteil S."/>
            <person name="Calhoun S."/>
            <person name="Haridas S."/>
            <person name="Kuo A."/>
            <person name="Mondo S."/>
            <person name="Pangilinan J."/>
            <person name="Riley R."/>
            <person name="LaButti K."/>
            <person name="Andreopoulos B."/>
            <person name="Lipzen A."/>
            <person name="Chen C."/>
            <person name="Yan M."/>
            <person name="Daum C."/>
            <person name="Ng V."/>
            <person name="Clum A."/>
            <person name="Steindorff A."/>
            <person name="Ohm R.A."/>
            <person name="Martin F."/>
            <person name="Silar P."/>
            <person name="Natvig D.O."/>
            <person name="Lalanne C."/>
            <person name="Gautier V."/>
            <person name="Ament-Velasquez S.L."/>
            <person name="Kruys A."/>
            <person name="Hutchinson M.I."/>
            <person name="Powell A.J."/>
            <person name="Barry K."/>
            <person name="Miller A.N."/>
            <person name="Grigoriev I.V."/>
            <person name="Debuchy R."/>
            <person name="Gladieux P."/>
            <person name="Hiltunen Thoren M."/>
            <person name="Johannesson H."/>
        </authorList>
    </citation>
    <scope>NUCLEOTIDE SEQUENCE</scope>
    <source>
        <strain evidence="2">PSN324</strain>
    </source>
</reference>
<gene>
    <name evidence="2" type="ORF">QBC42DRAFT_191218</name>
</gene>
<accession>A0AAV9H6R8</accession>
<feature type="transmembrane region" description="Helical" evidence="1">
    <location>
        <begin position="47"/>
        <end position="69"/>
    </location>
</feature>
<keyword evidence="3" id="KW-1185">Reference proteome</keyword>